<feature type="compositionally biased region" description="Polar residues" evidence="1">
    <location>
        <begin position="110"/>
        <end position="119"/>
    </location>
</feature>
<gene>
    <name evidence="2" type="ORF">SLS63_013447</name>
</gene>
<organism evidence="2 3">
    <name type="scientific">Diaporthe eres</name>
    <name type="common">Phomopsis oblonga</name>
    <dbReference type="NCBI Taxonomy" id="83184"/>
    <lineage>
        <taxon>Eukaryota</taxon>
        <taxon>Fungi</taxon>
        <taxon>Dikarya</taxon>
        <taxon>Ascomycota</taxon>
        <taxon>Pezizomycotina</taxon>
        <taxon>Sordariomycetes</taxon>
        <taxon>Sordariomycetidae</taxon>
        <taxon>Diaporthales</taxon>
        <taxon>Diaporthaceae</taxon>
        <taxon>Diaporthe</taxon>
        <taxon>Diaporthe eres species complex</taxon>
    </lineage>
</organism>
<feature type="compositionally biased region" description="Acidic residues" evidence="1">
    <location>
        <begin position="150"/>
        <end position="162"/>
    </location>
</feature>
<comment type="caution">
    <text evidence="2">The sequence shown here is derived from an EMBL/GenBank/DDBJ whole genome shotgun (WGS) entry which is preliminary data.</text>
</comment>
<sequence length="162" mass="18318">MRRSLVPPPLDANDKDCREVTNVTKGDVDRFLGFQLGLPNLCGATGWPVEAYPDLQLYHNRGPIDDDIRREAFECLLTKLNRDAEDELWRNRLDYVRPRDAQDEDFDSGWSESEGSSLTADALPQAQMVSDSHGFSDDADYGFEDWMPGDAEEEPVDAADIY</sequence>
<reference evidence="2 3" key="1">
    <citation type="submission" date="2024-02" db="EMBL/GenBank/DDBJ databases">
        <title>De novo assembly and annotation of 12 fungi associated with fruit tree decline syndrome in Ontario, Canada.</title>
        <authorList>
            <person name="Sulman M."/>
            <person name="Ellouze W."/>
            <person name="Ilyukhin E."/>
        </authorList>
    </citation>
    <scope>NUCLEOTIDE SEQUENCE [LARGE SCALE GENOMIC DNA]</scope>
    <source>
        <strain evidence="2 3">M169</strain>
    </source>
</reference>
<evidence type="ECO:0000256" key="1">
    <source>
        <dbReference type="SAM" id="MobiDB-lite"/>
    </source>
</evidence>
<keyword evidence="3" id="KW-1185">Reference proteome</keyword>
<name>A0ABR1NNH3_DIAER</name>
<evidence type="ECO:0000313" key="3">
    <source>
        <dbReference type="Proteomes" id="UP001430848"/>
    </source>
</evidence>
<proteinExistence type="predicted"/>
<dbReference type="Proteomes" id="UP001430848">
    <property type="component" value="Unassembled WGS sequence"/>
</dbReference>
<feature type="region of interest" description="Disordered" evidence="1">
    <location>
        <begin position="100"/>
        <end position="162"/>
    </location>
</feature>
<accession>A0ABR1NNH3</accession>
<protein>
    <submittedName>
        <fullName evidence="2">Uncharacterized protein</fullName>
    </submittedName>
</protein>
<evidence type="ECO:0000313" key="2">
    <source>
        <dbReference type="EMBL" id="KAK7708677.1"/>
    </source>
</evidence>
<dbReference type="EMBL" id="JAKNSF020000181">
    <property type="protein sequence ID" value="KAK7708677.1"/>
    <property type="molecule type" value="Genomic_DNA"/>
</dbReference>